<dbReference type="GO" id="GO:0004630">
    <property type="term" value="F:phospholipase D activity"/>
    <property type="evidence" value="ECO:0007669"/>
    <property type="project" value="UniProtKB-EC"/>
</dbReference>
<organism evidence="11 12">
    <name type="scientific">Riccia fluitans</name>
    <dbReference type="NCBI Taxonomy" id="41844"/>
    <lineage>
        <taxon>Eukaryota</taxon>
        <taxon>Viridiplantae</taxon>
        <taxon>Streptophyta</taxon>
        <taxon>Embryophyta</taxon>
        <taxon>Marchantiophyta</taxon>
        <taxon>Marchantiopsida</taxon>
        <taxon>Marchantiidae</taxon>
        <taxon>Marchantiales</taxon>
        <taxon>Ricciaceae</taxon>
        <taxon>Riccia</taxon>
    </lineage>
</organism>
<sequence length="799" mass="90466">MATDGLEKLWLHGVLKVTITELNLQELFHLWANVNDHLGGCFATLELPPVQLARTRRDQCQHGVVAWNETLRVYTANKVSFVVISITSGAHSHPQGKAKVAVSEILLKRRLEGWFIVDGWFKDMGKIHVVIDFEPAAEHPLWGHGVGENFQGVPNTYFPQHKGCLVTPYQNSHVEDDFAPPIHLKGGKHRVAGKYWKELYEAICNAKKFVYIAGWSMFAKVSLVRNPDGELSETIGELLIRRANEGIRVLVMVWDDKTSNLHSFLKSFREGIMHTHDEDTAKYFKNTNVVCFKCPRNPRAAAFHLAEGVIFTHHQKVVVVDAPALPPYSSELRRIIAFVGGIDLCEGRYDTPSHSLFRTLTTVHRKDFRQGCIPGAEIRKGGPRQPWHDIHSKLEGAVAWDAHTNFVQRWLCQAGEKRAQLLVPIDPENSNFCPPSPAIGEQHPSAWNVQLLRSIDTTSVVGFPVDDPKLIVEKGLVREETDLVDRSIQDAYICAIRRARNFIFIENQYFIGSTFGWRDLPDWHAVSPQLIPIELALKIVSKIHAGEHFCVYVIVPMMPDGAPDGPSVQDILHHVRETMQMMYQLIGEALREVGRSQEKVTDYLCLFCLGNREAKKGHELIPEETPDDDSHYGLAQTNRRFEIYCHAKIMIVDDEYLIIGSANINQRSMDGGRDTEMAMGCYQPQQTFHTHSSGSRGEVYGFRMSLWYEHLGCLLPEFDHPGTVECMRKVEELASHYWQEYIRPPPVEKDLPGHLLVFPFTVTEDGQKIFTEAESQHFPDTNAPVLGSRRPVLPGILTA</sequence>
<dbReference type="EMBL" id="JBHFFA010000002">
    <property type="protein sequence ID" value="KAL2645235.1"/>
    <property type="molecule type" value="Genomic_DNA"/>
</dbReference>
<dbReference type="InterPro" id="IPR024632">
    <property type="entry name" value="PLipase_D_C"/>
</dbReference>
<comment type="similarity">
    <text evidence="9">Belongs to the phospholipase D family. C2-PLD subfamily.</text>
</comment>
<feature type="domain" description="PLD phosphodiesterase" evidence="10">
    <location>
        <begin position="641"/>
        <end position="668"/>
    </location>
</feature>
<dbReference type="InterPro" id="IPR011402">
    <property type="entry name" value="PLipase_D_pln"/>
</dbReference>
<evidence type="ECO:0000256" key="8">
    <source>
        <dbReference type="ARBA" id="ARBA00023098"/>
    </source>
</evidence>
<dbReference type="PANTHER" id="PTHR18896:SF190">
    <property type="entry name" value="PHOSPHOLIPASE D"/>
    <property type="match status" value="1"/>
</dbReference>
<dbReference type="InterPro" id="IPR015679">
    <property type="entry name" value="PLipase_D_fam"/>
</dbReference>
<dbReference type="SUPFAM" id="SSF56024">
    <property type="entry name" value="Phospholipase D/nuclease"/>
    <property type="match status" value="2"/>
</dbReference>
<keyword evidence="5 9" id="KW-0378">Hydrolase</keyword>
<evidence type="ECO:0000256" key="6">
    <source>
        <dbReference type="ARBA" id="ARBA00022837"/>
    </source>
</evidence>
<dbReference type="Pfam" id="PF12357">
    <property type="entry name" value="PLD_C"/>
    <property type="match status" value="1"/>
</dbReference>
<keyword evidence="7 9" id="KW-0442">Lipid degradation</keyword>
<dbReference type="PIRSF" id="PIRSF036470">
    <property type="entry name" value="PLD_plant"/>
    <property type="match status" value="1"/>
</dbReference>
<gene>
    <name evidence="11" type="ORF">R1flu_012822</name>
</gene>
<evidence type="ECO:0000313" key="12">
    <source>
        <dbReference type="Proteomes" id="UP001605036"/>
    </source>
</evidence>
<name>A0ABD1ZBW3_9MARC</name>
<evidence type="ECO:0000256" key="4">
    <source>
        <dbReference type="ARBA" id="ARBA00022737"/>
    </source>
</evidence>
<evidence type="ECO:0000256" key="1">
    <source>
        <dbReference type="ARBA" id="ARBA00000798"/>
    </source>
</evidence>
<comment type="caution">
    <text evidence="11">The sequence shown here is derived from an EMBL/GenBank/DDBJ whole genome shotgun (WGS) entry which is preliminary data.</text>
</comment>
<dbReference type="Gene3D" id="3.30.870.10">
    <property type="entry name" value="Endonuclease Chain A"/>
    <property type="match status" value="2"/>
</dbReference>
<evidence type="ECO:0000313" key="11">
    <source>
        <dbReference type="EMBL" id="KAL2645235.1"/>
    </source>
</evidence>
<evidence type="ECO:0000256" key="7">
    <source>
        <dbReference type="ARBA" id="ARBA00022963"/>
    </source>
</evidence>
<dbReference type="PROSITE" id="PS50035">
    <property type="entry name" value="PLD"/>
    <property type="match status" value="2"/>
</dbReference>
<evidence type="ECO:0000256" key="9">
    <source>
        <dbReference type="PIRNR" id="PIRNR036470"/>
    </source>
</evidence>
<keyword evidence="3" id="KW-0479">Metal-binding</keyword>
<evidence type="ECO:0000256" key="2">
    <source>
        <dbReference type="ARBA" id="ARBA00012027"/>
    </source>
</evidence>
<evidence type="ECO:0000256" key="5">
    <source>
        <dbReference type="ARBA" id="ARBA00022801"/>
    </source>
</evidence>
<dbReference type="SMART" id="SM00155">
    <property type="entry name" value="PLDc"/>
    <property type="match status" value="2"/>
</dbReference>
<reference evidence="11 12" key="1">
    <citation type="submission" date="2024-09" db="EMBL/GenBank/DDBJ databases">
        <title>Chromosome-scale assembly of Riccia fluitans.</title>
        <authorList>
            <person name="Paukszto L."/>
            <person name="Sawicki J."/>
            <person name="Karawczyk K."/>
            <person name="Piernik-Szablinska J."/>
            <person name="Szczecinska M."/>
            <person name="Mazdziarz M."/>
        </authorList>
    </citation>
    <scope>NUCLEOTIDE SEQUENCE [LARGE SCALE GENOMIC DNA]</scope>
    <source>
        <strain evidence="11">Rf_01</strain>
        <tissue evidence="11">Aerial parts of the thallus</tissue>
    </source>
</reference>
<keyword evidence="6 9" id="KW-0106">Calcium</keyword>
<feature type="domain" description="PLD phosphodiesterase" evidence="10">
    <location>
        <begin position="309"/>
        <end position="348"/>
    </location>
</feature>
<evidence type="ECO:0000256" key="3">
    <source>
        <dbReference type="ARBA" id="ARBA00022723"/>
    </source>
</evidence>
<comment type="function">
    <text evidence="9">Hydrolyzes glycerol-phospholipids at the terminal phosphodiesteric bond.</text>
</comment>
<accession>A0ABD1ZBW3</accession>
<dbReference type="PANTHER" id="PTHR18896">
    <property type="entry name" value="PHOSPHOLIPASE D"/>
    <property type="match status" value="1"/>
</dbReference>
<keyword evidence="8" id="KW-0443">Lipid metabolism</keyword>
<evidence type="ECO:0000259" key="10">
    <source>
        <dbReference type="PROSITE" id="PS50035"/>
    </source>
</evidence>
<proteinExistence type="inferred from homology"/>
<dbReference type="GO" id="GO:0016042">
    <property type="term" value="P:lipid catabolic process"/>
    <property type="evidence" value="ECO:0007669"/>
    <property type="project" value="UniProtKB-KW"/>
</dbReference>
<keyword evidence="4" id="KW-0677">Repeat</keyword>
<comment type="cofactor">
    <cofactor evidence="9">
        <name>Ca(2+)</name>
        <dbReference type="ChEBI" id="CHEBI:29108"/>
    </cofactor>
</comment>
<comment type="catalytic activity">
    <reaction evidence="1 9">
        <text>a 1,2-diacyl-sn-glycero-3-phosphocholine + H2O = a 1,2-diacyl-sn-glycero-3-phosphate + choline + H(+)</text>
        <dbReference type="Rhea" id="RHEA:14445"/>
        <dbReference type="ChEBI" id="CHEBI:15354"/>
        <dbReference type="ChEBI" id="CHEBI:15377"/>
        <dbReference type="ChEBI" id="CHEBI:15378"/>
        <dbReference type="ChEBI" id="CHEBI:57643"/>
        <dbReference type="ChEBI" id="CHEBI:58608"/>
        <dbReference type="EC" id="3.1.4.4"/>
    </reaction>
</comment>
<protein>
    <recommendedName>
        <fullName evidence="2 9">Phospholipase D</fullName>
        <ecNumber evidence="2 9">3.1.4.4</ecNumber>
    </recommendedName>
</protein>
<keyword evidence="12" id="KW-1185">Reference proteome</keyword>
<dbReference type="Proteomes" id="UP001605036">
    <property type="component" value="Unassembled WGS sequence"/>
</dbReference>
<dbReference type="Pfam" id="PF00614">
    <property type="entry name" value="PLDc"/>
    <property type="match status" value="1"/>
</dbReference>
<dbReference type="EC" id="3.1.4.4" evidence="2 9"/>
<dbReference type="GO" id="GO:0046872">
    <property type="term" value="F:metal ion binding"/>
    <property type="evidence" value="ECO:0007669"/>
    <property type="project" value="UniProtKB-KW"/>
</dbReference>
<dbReference type="AlphaFoldDB" id="A0ABD1ZBW3"/>
<dbReference type="InterPro" id="IPR001736">
    <property type="entry name" value="PLipase_D/transphosphatidylase"/>
</dbReference>